<accession>A0A5C7BGF0</accession>
<dbReference type="RefSeq" id="WP_147231536.1">
    <property type="nucleotide sequence ID" value="NZ_VOSB01000010.1"/>
</dbReference>
<keyword evidence="1 2" id="KW-0732">Signal</keyword>
<protein>
    <submittedName>
        <fullName evidence="4">Choice-of-anchor D domain-containing protein</fullName>
    </submittedName>
</protein>
<name>A0A5C7BGF0_9FLAO</name>
<evidence type="ECO:0000256" key="1">
    <source>
        <dbReference type="ARBA" id="ARBA00022729"/>
    </source>
</evidence>
<sequence length="1836" mass="195086">MKKNYALVLIAFLCAVWSGYGQVPTTIDFETNLAGYSHSPSQLPSADSGDRYFHRAMPGDAAIYESGGPYTNVTGNWMFVGSNPAEINGGNSGILTLNSINVSGFSNLELSIDFGAVPNDWDDLDELSVEYNFDGGAWNTMYHFSHSNGYNDPLVLIGNTTGGVNTANGAVLTYALQTITSDNFTGIGTNLNIRIVCDSNANYEAFGLDNIVLNGDPNVTSDPILAITGTTDHGSSCISAAATSLQYTITNSGTLSAAGISVTSDNSQFVVSGLSSATIAASGTATYNVIFTPTSVGNQNATITVTSSTATSNSPTIDLTGLGITNPTITTQPTNQNEVIPNTATFSVVSSDATSYQWEVSTDGGSTWLNVTGGTGATTNSYTTGATSAPMNMNQYQCVVTNSCGFTLSNVATLTIEVLADVVITEIMYNTPTPGIDYEWIEICNLNGSAENISNYTIDVNGTTRYTFPASAVIPANSCITVVIGNDGSSSPECPFTADYSNPIGTTNILPNVGGTVTLESPANDIVDSVFYDDADSGATNGNGSSFHVIDATEVNSNTDTNWQAVLTGGSPGDNTLVSPCSTPELQLVDDSNTNRDCGSFTIGFGVQALGFDTDLTFDIDNDGALNLNISSLVLGGTDSGDYSIVSPATPFTMPPGSSQTVTVRFNTTNLGASSATLTINSNDTDESSCVIDLTGTGTSPAPNIIVRGVIGSDPTIANGSTSTSGLNNTLYAQQTINATQLTKSFRIANEGGTADLTVSNITLTGDTADFFVTSSFTNPFAAETSQDFTITFQPTTLSGFRSVTVSIANSDPNKNPYTFVVGGTANCPSVSGTLSPIEGPAGTTVTILSPGNDLTGATATLNGVALTTISDTTAELVVRLPNTITVGGPLSVQLTTSCVFSNTFTLLNDTISGCETSTSATVSDLFISEVTDSPSGSLTYVELYNATGATINFATTNYSIVLYNNGNTTAPKTLVLDSGSVTNNSTYVIAMGVLPASSQCAVAGGDGSLAQIEQSLVGASINFFREVSEVDNPNLGHDFISLNSPAAITGANPNGIVDAWGTSGDETWATGLGLNNKGANFQRDTSSIIPNPDPNFIATAWIITDWNDTDCSDVDYSTMGAYDFSTGVAPTVTLQPIDPTFACNFSASLTIAGIEGFDEPTDTQDLEYRWFFNAPGSNTWDEILTSNTSYTGQQSVTLNILDTSNFNDYQYYCQVREDNITCYIATNAVLLDIRKSVWDGTNWSSPPAIDSIVFIDGDYDTSVGGPNNETSFEACQLIVNTGHTLSIENNTFVRVQNNLTVNGNIIIKTDGSFVQVDDLAIVDGDVLTDKTKITVEKETAFLNTYQEYTYWSSPVSGETIEDGLNEASAVRRFWFNAQNYLDETQETNNDDATLDGQDDIDDDANDWTPAAAASTMLAGVGYASTLKSFLFTFPARYKYDFQGPFNNGIITVPIYRNDVETMDNNWNFIGNPYPSAIDADLFLTANTSIDQTVGSTSGAIFFWSHKTNADGTTNGNENLNYSQSDYAIINGSGQTMGGDLLMPTRHIPSGQGFFVSMDDGSSSTLVGGTGTIRTTDVIFNNSMRVTGNNDQFFRNNSANQDNKIWLNLTSDNGVFNQILVAYIDGATDGNDGMYFDASKNLSTNANSIIYSIIENSTPTKFAIQGKEPNSLDTEEIIPIGFYTSIDDATLYTFSIYQLEGEFMTTNTVYLKDMLMNITHNLSSNDYTFTSETGEFNDRFEIVFQPESLSINENEVSPNDLTIIELSNGDVKFSVGKNMTINAVEILDILGRTIYKLRGQNNTETYNLSQLSQAAYIARVTLSNDQTITKKAVKTN</sequence>
<gene>
    <name evidence="4" type="ORF">ES692_08000</name>
</gene>
<dbReference type="NCBIfam" id="TIGR04183">
    <property type="entry name" value="Por_Secre_tail"/>
    <property type="match status" value="1"/>
</dbReference>
<feature type="domain" description="LTD" evidence="3">
    <location>
        <begin position="410"/>
        <end position="534"/>
    </location>
</feature>
<evidence type="ECO:0000259" key="3">
    <source>
        <dbReference type="PROSITE" id="PS51841"/>
    </source>
</evidence>
<dbReference type="OrthoDB" id="1652165at2"/>
<dbReference type="InterPro" id="IPR001322">
    <property type="entry name" value="Lamin_tail_dom"/>
</dbReference>
<dbReference type="SUPFAM" id="SSF74853">
    <property type="entry name" value="Lamin A/C globular tail domain"/>
    <property type="match status" value="1"/>
</dbReference>
<evidence type="ECO:0000313" key="5">
    <source>
        <dbReference type="Proteomes" id="UP000321938"/>
    </source>
</evidence>
<reference evidence="4 5" key="1">
    <citation type="submission" date="2019-08" db="EMBL/GenBank/DDBJ databases">
        <title>Genome of Psychroserpens burtonensis ACAM 167.</title>
        <authorList>
            <person name="Bowman J.P."/>
        </authorList>
    </citation>
    <scope>NUCLEOTIDE SEQUENCE [LARGE SCALE GENOMIC DNA]</scope>
    <source>
        <strain evidence="4 5">ACAM 167</strain>
    </source>
</reference>
<comment type="caution">
    <text evidence="4">The sequence shown here is derived from an EMBL/GenBank/DDBJ whole genome shotgun (WGS) entry which is preliminary data.</text>
</comment>
<feature type="domain" description="LTD" evidence="3">
    <location>
        <begin position="917"/>
        <end position="1077"/>
    </location>
</feature>
<dbReference type="NCBIfam" id="NF012200">
    <property type="entry name" value="choice_anch_D"/>
    <property type="match status" value="2"/>
</dbReference>
<feature type="chain" id="PRO_5023049791" evidence="2">
    <location>
        <begin position="22"/>
        <end position="1836"/>
    </location>
</feature>
<evidence type="ECO:0000256" key="2">
    <source>
        <dbReference type="SAM" id="SignalP"/>
    </source>
</evidence>
<dbReference type="Pfam" id="PF00932">
    <property type="entry name" value="LTD"/>
    <property type="match status" value="1"/>
</dbReference>
<proteinExistence type="predicted"/>
<dbReference type="InterPro" id="IPR013783">
    <property type="entry name" value="Ig-like_fold"/>
</dbReference>
<feature type="signal peptide" evidence="2">
    <location>
        <begin position="1"/>
        <end position="21"/>
    </location>
</feature>
<keyword evidence="5" id="KW-1185">Reference proteome</keyword>
<dbReference type="InterPro" id="IPR036415">
    <property type="entry name" value="Lamin_tail_dom_sf"/>
</dbReference>
<dbReference type="PROSITE" id="PS51841">
    <property type="entry name" value="LTD"/>
    <property type="match status" value="2"/>
</dbReference>
<dbReference type="EMBL" id="VOSB01000010">
    <property type="protein sequence ID" value="TXE17831.1"/>
    <property type="molecule type" value="Genomic_DNA"/>
</dbReference>
<evidence type="ECO:0000313" key="4">
    <source>
        <dbReference type="EMBL" id="TXE17831.1"/>
    </source>
</evidence>
<organism evidence="4 5">
    <name type="scientific">Psychroserpens burtonensis</name>
    <dbReference type="NCBI Taxonomy" id="49278"/>
    <lineage>
        <taxon>Bacteria</taxon>
        <taxon>Pseudomonadati</taxon>
        <taxon>Bacteroidota</taxon>
        <taxon>Flavobacteriia</taxon>
        <taxon>Flavobacteriales</taxon>
        <taxon>Flavobacteriaceae</taxon>
        <taxon>Psychroserpens</taxon>
    </lineage>
</organism>
<dbReference type="Proteomes" id="UP000321938">
    <property type="component" value="Unassembled WGS sequence"/>
</dbReference>
<dbReference type="InterPro" id="IPR026444">
    <property type="entry name" value="Secre_tail"/>
</dbReference>
<dbReference type="Gene3D" id="2.60.40.10">
    <property type="entry name" value="Immunoglobulins"/>
    <property type="match status" value="3"/>
</dbReference>
<dbReference type="Gene3D" id="2.60.40.1260">
    <property type="entry name" value="Lamin Tail domain"/>
    <property type="match status" value="1"/>
</dbReference>